<accession>A0AAJ5ZDW3</accession>
<dbReference type="InterPro" id="IPR049216">
    <property type="entry name" value="DUF6810"/>
</dbReference>
<sequence length="186" mass="19990">MKLTRLLTLFTLLAFALTACGSGDDSQSAKDAFAKITPSEKIFTIDDFKPANFKISHEYNVEGLVGAISATNGFWKPSGTVAKEYEMRFYASHADAIELGTDMAIEASGETALLDEEDATWDEGLRDRRAYFAAPSSHGSGSIQAMYGGYAIYGNMVLLCEGANEEQALEHCAALMAIVDPPAVAQ</sequence>
<reference evidence="5 6" key="1">
    <citation type="submission" date="2019-11" db="EMBL/GenBank/DDBJ databases">
        <authorList>
            <person name="Cho J.-C."/>
        </authorList>
    </citation>
    <scope>NUCLEOTIDE SEQUENCE [LARGE SCALE GENOMIC DNA]</scope>
    <source>
        <strain evidence="4 5">JH1073</strain>
        <strain evidence="3 6">JH702</strain>
    </source>
</reference>
<evidence type="ECO:0000313" key="4">
    <source>
        <dbReference type="EMBL" id="WFG38291.1"/>
    </source>
</evidence>
<keyword evidence="1" id="KW-0732">Signal</keyword>
<proteinExistence type="predicted"/>
<evidence type="ECO:0000313" key="5">
    <source>
        <dbReference type="Proteomes" id="UP001219901"/>
    </source>
</evidence>
<dbReference type="PROSITE" id="PS51257">
    <property type="entry name" value="PROKAR_LIPOPROTEIN"/>
    <property type="match status" value="1"/>
</dbReference>
<reference evidence="5" key="3">
    <citation type="submission" date="2023-06" db="EMBL/GenBank/DDBJ databases">
        <title>Pangenomics reveal diversification of enzyme families and niche specialization in globally abundant SAR202 bacteria.</title>
        <authorList>
            <person name="Saw J.H.W."/>
        </authorList>
    </citation>
    <scope>NUCLEOTIDE SEQUENCE [LARGE SCALE GENOMIC DNA]</scope>
    <source>
        <strain evidence="5">JH1073</strain>
    </source>
</reference>
<organism evidence="4 5">
    <name type="scientific">Candidatus Lucifugimonas marina</name>
    <dbReference type="NCBI Taxonomy" id="3038979"/>
    <lineage>
        <taxon>Bacteria</taxon>
        <taxon>Bacillati</taxon>
        <taxon>Chloroflexota</taxon>
        <taxon>Dehalococcoidia</taxon>
        <taxon>SAR202 cluster</taxon>
        <taxon>Candidatus Lucifugimonadales</taxon>
        <taxon>Candidatus Lucifugimonadaceae</taxon>
        <taxon>Candidatus Lucifugimonas</taxon>
    </lineage>
</organism>
<dbReference type="EMBL" id="CP046147">
    <property type="protein sequence ID" value="WFG38291.1"/>
    <property type="molecule type" value="Genomic_DNA"/>
</dbReference>
<reference evidence="4" key="2">
    <citation type="journal article" date="2023" name="Nat. Commun.">
        <title>Cultivation of marine bacteria of the SAR202 clade.</title>
        <authorList>
            <person name="Lim Y."/>
            <person name="Seo J.H."/>
            <person name="Giovannoni S.J."/>
            <person name="Kang I."/>
            <person name="Cho J.C."/>
        </authorList>
    </citation>
    <scope>NUCLEOTIDE SEQUENCE</scope>
    <source>
        <strain evidence="4">JH1073</strain>
    </source>
</reference>
<evidence type="ECO:0000313" key="6">
    <source>
        <dbReference type="Proteomes" id="UP001321249"/>
    </source>
</evidence>
<dbReference type="AlphaFoldDB" id="A0AAJ5ZDW3"/>
<name>A0AAJ5ZDW3_9CHLR</name>
<feature type="signal peptide" evidence="1">
    <location>
        <begin position="1"/>
        <end position="21"/>
    </location>
</feature>
<keyword evidence="5" id="KW-1185">Reference proteome</keyword>
<evidence type="ECO:0000256" key="1">
    <source>
        <dbReference type="SAM" id="SignalP"/>
    </source>
</evidence>
<evidence type="ECO:0000259" key="2">
    <source>
        <dbReference type="Pfam" id="PF20650"/>
    </source>
</evidence>
<dbReference type="Proteomes" id="UP001219901">
    <property type="component" value="Chromosome"/>
</dbReference>
<feature type="chain" id="PRO_5042500709" description="DUF6810 domain-containing protein" evidence="1">
    <location>
        <begin position="22"/>
        <end position="186"/>
    </location>
</feature>
<dbReference type="Pfam" id="PF20650">
    <property type="entry name" value="DUF6810"/>
    <property type="match status" value="1"/>
</dbReference>
<dbReference type="RefSeq" id="WP_342824677.1">
    <property type="nucleotide sequence ID" value="NZ_CP046146.1"/>
</dbReference>
<evidence type="ECO:0000313" key="3">
    <source>
        <dbReference type="EMBL" id="MDG0866871.1"/>
    </source>
</evidence>
<gene>
    <name evidence="3" type="ORF">GKO46_07255</name>
    <name evidence="4" type="ORF">GKO48_01260</name>
</gene>
<dbReference type="Proteomes" id="UP001321249">
    <property type="component" value="Unassembled WGS sequence"/>
</dbReference>
<feature type="domain" description="DUF6810" evidence="2">
    <location>
        <begin position="44"/>
        <end position="178"/>
    </location>
</feature>
<protein>
    <recommendedName>
        <fullName evidence="2">DUF6810 domain-containing protein</fullName>
    </recommendedName>
</protein>
<dbReference type="EMBL" id="WMBE01000002">
    <property type="protein sequence ID" value="MDG0866871.1"/>
    <property type="molecule type" value="Genomic_DNA"/>
</dbReference>